<dbReference type="Proteomes" id="UP000007151">
    <property type="component" value="Unassembled WGS sequence"/>
</dbReference>
<gene>
    <name evidence="1" type="ORF">KGM_207285</name>
</gene>
<proteinExistence type="predicted"/>
<comment type="caution">
    <text evidence="1">The sequence shown here is derived from an EMBL/GenBank/DDBJ whole genome shotgun (WGS) entry which is preliminary data.</text>
</comment>
<name>A0A212F5S0_DANPL</name>
<reference evidence="1 2" key="1">
    <citation type="journal article" date="2011" name="Cell">
        <title>The monarch butterfly genome yields insights into long-distance migration.</title>
        <authorList>
            <person name="Zhan S."/>
            <person name="Merlin C."/>
            <person name="Boore J.L."/>
            <person name="Reppert S.M."/>
        </authorList>
    </citation>
    <scope>NUCLEOTIDE SEQUENCE [LARGE SCALE GENOMIC DNA]</scope>
    <source>
        <strain evidence="1">F-2</strain>
    </source>
</reference>
<dbReference type="AlphaFoldDB" id="A0A212F5S0"/>
<dbReference type="EMBL" id="AGBW02010142">
    <property type="protein sequence ID" value="OWR49091.1"/>
    <property type="molecule type" value="Genomic_DNA"/>
</dbReference>
<dbReference type="STRING" id="278856.A0A212F5S0"/>
<organism evidence="1 2">
    <name type="scientific">Danaus plexippus plexippus</name>
    <dbReference type="NCBI Taxonomy" id="278856"/>
    <lineage>
        <taxon>Eukaryota</taxon>
        <taxon>Metazoa</taxon>
        <taxon>Ecdysozoa</taxon>
        <taxon>Arthropoda</taxon>
        <taxon>Hexapoda</taxon>
        <taxon>Insecta</taxon>
        <taxon>Pterygota</taxon>
        <taxon>Neoptera</taxon>
        <taxon>Endopterygota</taxon>
        <taxon>Lepidoptera</taxon>
        <taxon>Glossata</taxon>
        <taxon>Ditrysia</taxon>
        <taxon>Papilionoidea</taxon>
        <taxon>Nymphalidae</taxon>
        <taxon>Danainae</taxon>
        <taxon>Danaini</taxon>
        <taxon>Danaina</taxon>
        <taxon>Danaus</taxon>
        <taxon>Danaus</taxon>
    </lineage>
</organism>
<keyword evidence="2" id="KW-1185">Reference proteome</keyword>
<evidence type="ECO:0000313" key="2">
    <source>
        <dbReference type="Proteomes" id="UP000007151"/>
    </source>
</evidence>
<evidence type="ECO:0000313" key="1">
    <source>
        <dbReference type="EMBL" id="OWR49091.1"/>
    </source>
</evidence>
<dbReference type="KEGG" id="dpl:KGM_207285"/>
<sequence length="406" mass="47714">MENDTPSIVINVPKPKYYQNCFWMPPEKKTKNSRGLLAKWDKLKAKVESKSLELENLAAEKFTIMARIIGLEYRFSLQQKYGRFLYYLSPPSWRLKHRDFAKSVEIEARGFDYGDTCEEDNFTVIFEKMQKLCASTPIKPALYFTQPKDLIEVFEAMETQQLHHFAHVHQLTPYTKTLNDEIKILTDIIKKDTASIKNYINKFENILLQCEERCDYLKAKFFKILLGLFFDSVAAIDVLKLKLNLDFCFEKVFYEKPLNMDIVAVASAIERLYMDYSKRLDTVKSSSVRRAITRCVNAEKVKLRRAVHAANELRLFHRLERELLQAHGLDTENVYKPVDTRQSKITNKFKIDRNCKNFQKDKNEILTEAEKEYLHLFTDWTPNEDPAKYLQSLTLTDYVVNSDDKL</sequence>
<protein>
    <submittedName>
        <fullName evidence="1">Coiled-coil domain-containing protein 37</fullName>
    </submittedName>
</protein>
<accession>A0A212F5S0</accession>
<dbReference type="OrthoDB" id="6874995at2759"/>